<protein>
    <submittedName>
        <fullName evidence="3">DUF4179 domain-containing protein</fullName>
    </submittedName>
</protein>
<proteinExistence type="predicted"/>
<dbReference type="Pfam" id="PF13786">
    <property type="entry name" value="DUF4179"/>
    <property type="match status" value="1"/>
</dbReference>
<comment type="caution">
    <text evidence="3">The sequence shown here is derived from an EMBL/GenBank/DDBJ whole genome shotgun (WGS) entry which is preliminary data.</text>
</comment>
<keyword evidence="1" id="KW-0812">Transmembrane</keyword>
<name>A0A2V5KPG2_9BACL</name>
<evidence type="ECO:0000313" key="3">
    <source>
        <dbReference type="EMBL" id="PYI53077.1"/>
    </source>
</evidence>
<gene>
    <name evidence="3" type="ORF">DLM86_18975</name>
</gene>
<dbReference type="AlphaFoldDB" id="A0A2V5KPG2"/>
<feature type="transmembrane region" description="Helical" evidence="1">
    <location>
        <begin position="50"/>
        <end position="68"/>
    </location>
</feature>
<feature type="domain" description="DUF4179" evidence="2">
    <location>
        <begin position="51"/>
        <end position="130"/>
    </location>
</feature>
<keyword evidence="1" id="KW-1133">Transmembrane helix</keyword>
<dbReference type="EMBL" id="QJVJ01000008">
    <property type="protein sequence ID" value="PYI53077.1"/>
    <property type="molecule type" value="Genomic_DNA"/>
</dbReference>
<evidence type="ECO:0000313" key="4">
    <source>
        <dbReference type="Proteomes" id="UP000247476"/>
    </source>
</evidence>
<organism evidence="3 4">
    <name type="scientific">Paenibacillus flagellatus</name>
    <dbReference type="NCBI Taxonomy" id="2211139"/>
    <lineage>
        <taxon>Bacteria</taxon>
        <taxon>Bacillati</taxon>
        <taxon>Bacillota</taxon>
        <taxon>Bacilli</taxon>
        <taxon>Bacillales</taxon>
        <taxon>Paenibacillaceae</taxon>
        <taxon>Paenibacillus</taxon>
    </lineage>
</organism>
<evidence type="ECO:0000256" key="1">
    <source>
        <dbReference type="SAM" id="Phobius"/>
    </source>
</evidence>
<keyword evidence="1" id="KW-0472">Membrane</keyword>
<accession>A0A2V5KPG2</accession>
<sequence length="327" mass="36199">MEMNEVEHWLHEEKTRTRELAAPEDMEARLRAALSNAAPKTRAWRSRMSGWRIAAAVFAVLLVSGNQYHALAYYGKTLLGFDRVVDGTLGKLNQEGRGQAVGEQVELADGSLLTVDGLMSDENQLILYYTRSGLTGLEEEGRNGFIPIGVKGFRTDSAMQTGSWGPSKDRTEIKGIVTFEPVSPLAKKLTLSFWDDTAKGEPRREGRLTFSYRPDEAMPTRIKQTLHRTVAMDDSSIVFGSITATPTMTLVEGTIPKENRALFDQVLNGAEIVANGNPVTRHRGDISLNPSHNGYTFALRYDPLPDNLTSVQIVLKDMGETIDIPMK</sequence>
<dbReference type="Proteomes" id="UP000247476">
    <property type="component" value="Unassembled WGS sequence"/>
</dbReference>
<keyword evidence="4" id="KW-1185">Reference proteome</keyword>
<reference evidence="3 4" key="1">
    <citation type="submission" date="2018-05" db="EMBL/GenBank/DDBJ databases">
        <title>Paenibacillus flagellatus sp. nov., isolated from selenium mineral soil.</title>
        <authorList>
            <person name="Dai X."/>
        </authorList>
    </citation>
    <scope>NUCLEOTIDE SEQUENCE [LARGE SCALE GENOMIC DNA]</scope>
    <source>
        <strain evidence="3 4">DXL2</strain>
    </source>
</reference>
<evidence type="ECO:0000259" key="2">
    <source>
        <dbReference type="Pfam" id="PF13786"/>
    </source>
</evidence>
<dbReference type="InterPro" id="IPR025436">
    <property type="entry name" value="DUF4179"/>
</dbReference>